<gene>
    <name evidence="3" type="ORF">J2S43_003112</name>
</gene>
<evidence type="ECO:0000313" key="4">
    <source>
        <dbReference type="Proteomes" id="UP001240984"/>
    </source>
</evidence>
<dbReference type="InterPro" id="IPR013785">
    <property type="entry name" value="Aldolase_TIM"/>
</dbReference>
<dbReference type="GO" id="GO:0004817">
    <property type="term" value="F:cysteine-tRNA ligase activity"/>
    <property type="evidence" value="ECO:0007669"/>
    <property type="project" value="UniProtKB-EC"/>
</dbReference>
<feature type="compositionally biased region" description="Low complexity" evidence="1">
    <location>
        <begin position="62"/>
        <end position="81"/>
    </location>
</feature>
<dbReference type="InterPro" id="IPR004352">
    <property type="entry name" value="GH114_TIM-barrel"/>
</dbReference>
<dbReference type="PANTHER" id="PTHR35882">
    <property type="entry name" value="PELA"/>
    <property type="match status" value="1"/>
</dbReference>
<name>A0ABT9MT30_9ACTN</name>
<dbReference type="SUPFAM" id="SSF51445">
    <property type="entry name" value="(Trans)glycosidases"/>
    <property type="match status" value="1"/>
</dbReference>
<reference evidence="3 4" key="1">
    <citation type="submission" date="2023-07" db="EMBL/GenBank/DDBJ databases">
        <title>Sequencing the genomes of 1000 actinobacteria strains.</title>
        <authorList>
            <person name="Klenk H.-P."/>
        </authorList>
    </citation>
    <scope>NUCLEOTIDE SEQUENCE [LARGE SCALE GENOMIC DNA]</scope>
    <source>
        <strain evidence="3 4">DSM 44710</strain>
    </source>
</reference>
<dbReference type="InterPro" id="IPR017853">
    <property type="entry name" value="GH"/>
</dbReference>
<keyword evidence="4" id="KW-1185">Reference proteome</keyword>
<feature type="domain" description="Glycoside-hydrolase family GH114 TIM-barrel" evidence="2">
    <location>
        <begin position="94"/>
        <end position="353"/>
    </location>
</feature>
<dbReference type="Pfam" id="PF03537">
    <property type="entry name" value="Glyco_hydro_114"/>
    <property type="match status" value="1"/>
</dbReference>
<evidence type="ECO:0000313" key="3">
    <source>
        <dbReference type="EMBL" id="MDP9794600.1"/>
    </source>
</evidence>
<organism evidence="3 4">
    <name type="scientific">Catenuloplanes nepalensis</name>
    <dbReference type="NCBI Taxonomy" id="587533"/>
    <lineage>
        <taxon>Bacteria</taxon>
        <taxon>Bacillati</taxon>
        <taxon>Actinomycetota</taxon>
        <taxon>Actinomycetes</taxon>
        <taxon>Micromonosporales</taxon>
        <taxon>Micromonosporaceae</taxon>
        <taxon>Catenuloplanes</taxon>
    </lineage>
</organism>
<sequence length="359" mass="39331">MNQARWRRRWWIPVTAVVLVLLAAGVWGLVAEGPRTTPPPRAGESPSPASSSVVPSSPGPSGPSSDSGVGSAPPGSPSASAPAPPAPAPGKITTWAYQLQDYPSGGLQQLAAGPYQMVVIDLARDAHSDFFRRDEIGAVQKTGKRVLSYFEIGSLEDFRPEYPGLRRDAPEIFANEWGDWPGEYFVRYWDPRWWDRVIKARVDQAIASGFDGVYLDTPLAYEEIDLGAAQGRDRDALGREMTDLIVKISKYAKERKPGFLIVPQNSPELREHPGYTAAIDGIAMEELFYLATDEPCTEDWCTENLANTRALRDAGKFVLAVDYAVRRDAVSSACGRYRAERFAGTVTVRDLDRPAAICG</sequence>
<dbReference type="InterPro" id="IPR016062">
    <property type="entry name" value="TM1410-rel"/>
</dbReference>
<evidence type="ECO:0000259" key="2">
    <source>
        <dbReference type="Pfam" id="PF03537"/>
    </source>
</evidence>
<keyword evidence="3" id="KW-0436">Ligase</keyword>
<feature type="region of interest" description="Disordered" evidence="1">
    <location>
        <begin position="35"/>
        <end position="87"/>
    </location>
</feature>
<dbReference type="RefSeq" id="WP_306829739.1">
    <property type="nucleotide sequence ID" value="NZ_JAUSRA010000001.1"/>
</dbReference>
<proteinExistence type="predicted"/>
<dbReference type="EMBL" id="JAUSRA010000001">
    <property type="protein sequence ID" value="MDP9794600.1"/>
    <property type="molecule type" value="Genomic_DNA"/>
</dbReference>
<comment type="caution">
    <text evidence="3">The sequence shown here is derived from an EMBL/GenBank/DDBJ whole genome shotgun (WGS) entry which is preliminary data.</text>
</comment>
<accession>A0ABT9MT30</accession>
<protein>
    <submittedName>
        <fullName evidence="3">Cysteinyl-tRNA synthetase</fullName>
        <ecNumber evidence="3">6.1.1.16</ecNumber>
    </submittedName>
</protein>
<evidence type="ECO:0000256" key="1">
    <source>
        <dbReference type="SAM" id="MobiDB-lite"/>
    </source>
</evidence>
<dbReference type="EC" id="6.1.1.16" evidence="3"/>
<feature type="compositionally biased region" description="Low complexity" evidence="1">
    <location>
        <begin position="42"/>
        <end position="56"/>
    </location>
</feature>
<dbReference type="PANTHER" id="PTHR35882:SF2">
    <property type="entry name" value="PELA"/>
    <property type="match status" value="1"/>
</dbReference>
<dbReference type="PRINTS" id="PR01545">
    <property type="entry name" value="THEMAYE10DUF"/>
</dbReference>
<dbReference type="Gene3D" id="3.20.20.70">
    <property type="entry name" value="Aldolase class I"/>
    <property type="match status" value="1"/>
</dbReference>
<dbReference type="Proteomes" id="UP001240984">
    <property type="component" value="Unassembled WGS sequence"/>
</dbReference>